<dbReference type="RefSeq" id="WP_169595581.1">
    <property type="nucleotide sequence ID" value="NZ_JABBGK010000011.1"/>
</dbReference>
<evidence type="ECO:0000259" key="2">
    <source>
        <dbReference type="SMART" id="SM00065"/>
    </source>
</evidence>
<dbReference type="SUPFAM" id="SSF55781">
    <property type="entry name" value="GAF domain-like"/>
    <property type="match status" value="1"/>
</dbReference>
<dbReference type="InterPro" id="IPR029016">
    <property type="entry name" value="GAF-like_dom_sf"/>
</dbReference>
<dbReference type="PANTHER" id="PTHR40660:SF1">
    <property type="entry name" value="5'-PHOSPHATE OXIDASE PUTATIVE DOMAIN-CONTAINING PROTEIN-RELATED"/>
    <property type="match status" value="1"/>
</dbReference>
<protein>
    <submittedName>
        <fullName evidence="3">GAF domain-containing protein</fullName>
    </submittedName>
</protein>
<keyword evidence="4" id="KW-1185">Reference proteome</keyword>
<feature type="region of interest" description="Disordered" evidence="1">
    <location>
        <begin position="318"/>
        <end position="340"/>
    </location>
</feature>
<reference evidence="3 4" key="1">
    <citation type="submission" date="2020-04" db="EMBL/GenBank/DDBJ databases">
        <title>Rhizobium sp. S-51 isolated from soil.</title>
        <authorList>
            <person name="Dahal R.H."/>
        </authorList>
    </citation>
    <scope>NUCLEOTIDE SEQUENCE [LARGE SCALE GENOMIC DNA]</scope>
    <source>
        <strain evidence="3 4">S-51</strain>
    </source>
</reference>
<dbReference type="InterPro" id="IPR012349">
    <property type="entry name" value="Split_barrel_FMN-bd"/>
</dbReference>
<dbReference type="PANTHER" id="PTHR40660">
    <property type="entry name" value="5'-PHOSPHATE OXIDASE PUTATIVE DOMAIN-CONTAINING PROTEIN-RELATED"/>
    <property type="match status" value="1"/>
</dbReference>
<comment type="caution">
    <text evidence="3">The sequence shown here is derived from an EMBL/GenBank/DDBJ whole genome shotgun (WGS) entry which is preliminary data.</text>
</comment>
<dbReference type="SUPFAM" id="SSF50475">
    <property type="entry name" value="FMN-binding split barrel"/>
    <property type="match status" value="1"/>
</dbReference>
<dbReference type="AlphaFoldDB" id="A0A7Y0FXW6"/>
<evidence type="ECO:0000256" key="1">
    <source>
        <dbReference type="SAM" id="MobiDB-lite"/>
    </source>
</evidence>
<feature type="domain" description="GAF" evidence="2">
    <location>
        <begin position="164"/>
        <end position="323"/>
    </location>
</feature>
<sequence length="450" mass="49521">MIRLSTIRDAFEGVIPSVIATTDSEGMPNASYLSHVYYIDDGHVALSNQFFSKTAVNVAANGLATVMVVDGHSGQQYILDLTYDRSETAGETFDRVAGHLEVMSVEQGMGGIMKLRALDIYRVEDCRAVPAAHPLELPVPGARDARDHLDLTCRLAAELCGETDAERLLDRALTGLETHFGFSHSMVLVPDNERLQLTTIASHGYDRFGFGSEVAFGSGVIGMAAATHRPIRISDLRRSRRYVNAVGSASGITGADPLPLPALEVPLSQMAVPMVAQGQLVGVLFVEAERSFAFRHRDEEALSILAGHLALALTLAGQERERPEGDEVAGPTPDETTGRAAETVSIRFYPRDGSVFIDQDYVIRGVPGRLLKHFVEEYAVSGRQDFLNREIRRDRSLQLPDFKDNLETRLILLRRRLEEKGGPIRITRADRGRIRFEMDGVPDLVVVEED</sequence>
<dbReference type="Pfam" id="PF01243">
    <property type="entry name" value="PNPOx_N"/>
    <property type="match status" value="1"/>
</dbReference>
<evidence type="ECO:0000313" key="3">
    <source>
        <dbReference type="EMBL" id="NML77008.1"/>
    </source>
</evidence>
<dbReference type="EMBL" id="JABBGK010000011">
    <property type="protein sequence ID" value="NML77008.1"/>
    <property type="molecule type" value="Genomic_DNA"/>
</dbReference>
<name>A0A7Y0FXW6_9HYPH</name>
<dbReference type="InterPro" id="IPR011576">
    <property type="entry name" value="Pyridox_Oxase_N"/>
</dbReference>
<evidence type="ECO:0000313" key="4">
    <source>
        <dbReference type="Proteomes" id="UP000541470"/>
    </source>
</evidence>
<proteinExistence type="predicted"/>
<dbReference type="Gene3D" id="3.30.450.40">
    <property type="match status" value="1"/>
</dbReference>
<dbReference type="Gene3D" id="2.30.110.10">
    <property type="entry name" value="Electron Transport, Fmn-binding Protein, Chain A"/>
    <property type="match status" value="1"/>
</dbReference>
<organism evidence="3 4">
    <name type="scientific">Rhizobium terricola</name>
    <dbReference type="NCBI Taxonomy" id="2728849"/>
    <lineage>
        <taxon>Bacteria</taxon>
        <taxon>Pseudomonadati</taxon>
        <taxon>Pseudomonadota</taxon>
        <taxon>Alphaproteobacteria</taxon>
        <taxon>Hyphomicrobiales</taxon>
        <taxon>Rhizobiaceae</taxon>
        <taxon>Rhizobium/Agrobacterium group</taxon>
        <taxon>Rhizobium</taxon>
    </lineage>
</organism>
<dbReference type="Pfam" id="PF13185">
    <property type="entry name" value="GAF_2"/>
    <property type="match status" value="1"/>
</dbReference>
<dbReference type="Proteomes" id="UP000541470">
    <property type="component" value="Unassembled WGS sequence"/>
</dbReference>
<gene>
    <name evidence="3" type="ORF">HHL25_22985</name>
</gene>
<dbReference type="InterPro" id="IPR003018">
    <property type="entry name" value="GAF"/>
</dbReference>
<accession>A0A7Y0FXW6</accession>
<dbReference type="SMART" id="SM00065">
    <property type="entry name" value="GAF"/>
    <property type="match status" value="1"/>
</dbReference>